<dbReference type="Pfam" id="PF08540">
    <property type="entry name" value="HMG_CoA_synt_C"/>
    <property type="match status" value="1"/>
</dbReference>
<name>A0A1J1DZI7_9FLAO</name>
<evidence type="ECO:0000256" key="1">
    <source>
        <dbReference type="ARBA" id="ARBA00007061"/>
    </source>
</evidence>
<evidence type="ECO:0000313" key="6">
    <source>
        <dbReference type="Proteomes" id="UP000243197"/>
    </source>
</evidence>
<sequence>MNNLKTPVGIDDMAFYVPNIFLPIEVLAEKRNIEPEKLAKGLGLNKMSFLDVHEDTATMAANALLWLIDKNGINPKDIGRIYLATESALDNSKPTSTYVLKMLSDKLQDKKGFENCDVLDMIFACISGVDALHNCVDWIKVNPSKMAVVITSDFAKYDLESTGEYTQGAGAVAILLKAEPRLLTIGDSWGIASEGVFDFFKPKRSIKKADIINDIIKLISIDNEAKKDIIGKMDSNPEICGMKEQSIEIIRDMPVFEGQYSNKCYQEQIKKAYFNFVENKKSSKEEENYLNVWEQIIFHLPYAFHGKRILTELFFENFKGSDLLKDIETETGLEFINSYLEKSDLEKENILKAISKNSLYENFVKQKIKKSEYASKEIGNMYTSSIFMALMSFLEKSLEYGNDISDKTIGFISYGSGSKSKIFEATINRNWKIPTKNFFLFETLSKRTSIDYDTYEKLHKRELKNSVIPPTKEFYLKHIDEDGIFKGSRHYEFK</sequence>
<dbReference type="SUPFAM" id="SSF53901">
    <property type="entry name" value="Thiolase-like"/>
    <property type="match status" value="2"/>
</dbReference>
<dbReference type="Proteomes" id="UP000243197">
    <property type="component" value="Chromosome"/>
</dbReference>
<comment type="similarity">
    <text evidence="1">Belongs to the thiolase-like superfamily. HMG-CoA synthase family.</text>
</comment>
<dbReference type="CDD" id="cd00827">
    <property type="entry name" value="init_cond_enzymes"/>
    <property type="match status" value="1"/>
</dbReference>
<dbReference type="InterPro" id="IPR013746">
    <property type="entry name" value="HMG_CoA_synt_C_dom"/>
</dbReference>
<dbReference type="Pfam" id="PF01154">
    <property type="entry name" value="HMG_CoA_synt_N"/>
    <property type="match status" value="1"/>
</dbReference>
<keyword evidence="6" id="KW-1185">Reference proteome</keyword>
<dbReference type="PANTHER" id="PTHR43323:SF2">
    <property type="entry name" value="HYDROXYMETHYLGLUTARYL-COA SYNTHASE"/>
    <property type="match status" value="1"/>
</dbReference>
<dbReference type="KEGG" id="ise:JBKA6_0072"/>
<organism evidence="5 6">
    <name type="scientific">Ichthyobacterium seriolicida</name>
    <dbReference type="NCBI Taxonomy" id="242600"/>
    <lineage>
        <taxon>Bacteria</taxon>
        <taxon>Pseudomonadati</taxon>
        <taxon>Bacteroidota</taxon>
        <taxon>Flavobacteriia</taxon>
        <taxon>Flavobacteriales</taxon>
        <taxon>Ichthyobacteriaceae</taxon>
        <taxon>Ichthyobacterium</taxon>
    </lineage>
</organism>
<gene>
    <name evidence="5" type="ORF">JBKA6_0072</name>
</gene>
<dbReference type="GO" id="GO:0004421">
    <property type="term" value="F:hydroxymethylglutaryl-CoA synthase activity"/>
    <property type="evidence" value="ECO:0007669"/>
    <property type="project" value="InterPro"/>
</dbReference>
<evidence type="ECO:0000256" key="2">
    <source>
        <dbReference type="ARBA" id="ARBA00022679"/>
    </source>
</evidence>
<reference evidence="5 6" key="1">
    <citation type="submission" date="2014-03" db="EMBL/GenBank/DDBJ databases">
        <title>complete genome sequence of Flavobacteriaceae bacterium JBKA-6.</title>
        <authorList>
            <person name="Takano T."/>
            <person name="Nakamura Y."/>
            <person name="Takuma S."/>
            <person name="Yasuike M."/>
            <person name="Matsuyama T."/>
            <person name="Sakai T."/>
            <person name="Fujiwara A."/>
            <person name="Kimoto K."/>
            <person name="Fukuda Y."/>
            <person name="Kondo H."/>
            <person name="Hirono I."/>
            <person name="Nakayasu C."/>
        </authorList>
    </citation>
    <scope>NUCLEOTIDE SEQUENCE [LARGE SCALE GENOMIC DNA]</scope>
    <source>
        <strain evidence="5 6">JBKA-6</strain>
    </source>
</reference>
<evidence type="ECO:0000259" key="3">
    <source>
        <dbReference type="Pfam" id="PF01154"/>
    </source>
</evidence>
<dbReference type="EMBL" id="AP014564">
    <property type="protein sequence ID" value="BAV94085.1"/>
    <property type="molecule type" value="Genomic_DNA"/>
</dbReference>
<proteinExistence type="inferred from homology"/>
<evidence type="ECO:0000259" key="4">
    <source>
        <dbReference type="Pfam" id="PF08540"/>
    </source>
</evidence>
<dbReference type="GO" id="GO:0006084">
    <property type="term" value="P:acetyl-CoA metabolic process"/>
    <property type="evidence" value="ECO:0007669"/>
    <property type="project" value="InterPro"/>
</dbReference>
<feature type="domain" description="Hydroxymethylglutaryl-coenzyme A synthase C-terminal" evidence="4">
    <location>
        <begin position="251"/>
        <end position="456"/>
    </location>
</feature>
<feature type="domain" description="Hydroxymethylglutaryl-coenzyme A synthase N-terminal" evidence="3">
    <location>
        <begin position="8"/>
        <end position="177"/>
    </location>
</feature>
<keyword evidence="2" id="KW-0808">Transferase</keyword>
<dbReference type="InterPro" id="IPR016039">
    <property type="entry name" value="Thiolase-like"/>
</dbReference>
<evidence type="ECO:0000313" key="5">
    <source>
        <dbReference type="EMBL" id="BAV94085.1"/>
    </source>
</evidence>
<dbReference type="AlphaFoldDB" id="A0A1J1DZI7"/>
<protein>
    <submittedName>
        <fullName evidence="5">Hydroxymethylglutaryl-CoA synthase</fullName>
    </submittedName>
</protein>
<dbReference type="PANTHER" id="PTHR43323">
    <property type="entry name" value="3-HYDROXY-3-METHYLGLUTARYL COENZYME A SYNTHASE"/>
    <property type="match status" value="1"/>
</dbReference>
<dbReference type="InterPro" id="IPR013528">
    <property type="entry name" value="HMG_CoA_synth_N"/>
</dbReference>
<dbReference type="Gene3D" id="3.40.47.10">
    <property type="match status" value="1"/>
</dbReference>
<dbReference type="RefSeq" id="WP_231952055.1">
    <property type="nucleotide sequence ID" value="NZ_AP014564.1"/>
</dbReference>
<accession>A0A1J1DZI7</accession>